<reference evidence="1 2" key="2">
    <citation type="submission" date="2018-08" db="EMBL/GenBank/DDBJ databases">
        <authorList>
            <person name="Laetsch R D."/>
            <person name="Stevens L."/>
            <person name="Kumar S."/>
            <person name="Blaxter L. M."/>
        </authorList>
    </citation>
    <scope>NUCLEOTIDE SEQUENCE [LARGE SCALE GENOMIC DNA]</scope>
</reference>
<sequence length="101" mass="12373">METFECYCIYRRYAWVVINVSENDTLKLLCPQEQFFFQRHCVTAQFLQENNYYDYVLFVDSDMGVINPKRRIEEYIMDDKDIIFYNRIWNFEVMAGSYLAK</sequence>
<evidence type="ECO:0000313" key="1">
    <source>
        <dbReference type="EMBL" id="VDM96976.1"/>
    </source>
</evidence>
<evidence type="ECO:0000313" key="2">
    <source>
        <dbReference type="Proteomes" id="UP000271087"/>
    </source>
</evidence>
<dbReference type="Pfam" id="PF03314">
    <property type="entry name" value="DUF273"/>
    <property type="match status" value="1"/>
</dbReference>
<accession>A0A182EUC4</accession>
<protein>
    <submittedName>
        <fullName evidence="3">Glycosyltransferase</fullName>
    </submittedName>
</protein>
<gene>
    <name evidence="1" type="ORF">NOO_LOCUS11753</name>
</gene>
<keyword evidence="2" id="KW-1185">Reference proteome</keyword>
<dbReference type="InterPro" id="IPR004988">
    <property type="entry name" value="DUF273"/>
</dbReference>
<dbReference type="Gene3D" id="3.90.550.10">
    <property type="entry name" value="Spore Coat Polysaccharide Biosynthesis Protein SpsA, Chain A"/>
    <property type="match status" value="1"/>
</dbReference>
<organism evidence="3">
    <name type="scientific">Onchocerca ochengi</name>
    <name type="common">Filarial nematode worm</name>
    <dbReference type="NCBI Taxonomy" id="42157"/>
    <lineage>
        <taxon>Eukaryota</taxon>
        <taxon>Metazoa</taxon>
        <taxon>Ecdysozoa</taxon>
        <taxon>Nematoda</taxon>
        <taxon>Chromadorea</taxon>
        <taxon>Rhabditida</taxon>
        <taxon>Spirurina</taxon>
        <taxon>Spiruromorpha</taxon>
        <taxon>Filarioidea</taxon>
        <taxon>Onchocercidae</taxon>
        <taxon>Onchocerca</taxon>
    </lineage>
</organism>
<dbReference type="Proteomes" id="UP000271087">
    <property type="component" value="Unassembled WGS sequence"/>
</dbReference>
<reference evidence="3" key="1">
    <citation type="submission" date="2016-06" db="UniProtKB">
        <authorList>
            <consortium name="WormBaseParasite"/>
        </authorList>
    </citation>
    <scope>IDENTIFICATION</scope>
</reference>
<dbReference type="InterPro" id="IPR029044">
    <property type="entry name" value="Nucleotide-diphossugar_trans"/>
</dbReference>
<evidence type="ECO:0000313" key="3">
    <source>
        <dbReference type="WBParaSite" id="nOo.2.0.1.t11753-RA"/>
    </source>
</evidence>
<dbReference type="PANTHER" id="PTHR31562:SF2">
    <property type="entry name" value="NUCLEOTIDE-DIPHOSPHO-SUGAR TRANSFERASE"/>
    <property type="match status" value="1"/>
</dbReference>
<dbReference type="WBParaSite" id="nOo.2.0.1.t11753-RA">
    <property type="protein sequence ID" value="nOo.2.0.1.t11753-RA"/>
    <property type="gene ID" value="nOo.2.0.1.g11753"/>
</dbReference>
<dbReference type="PANTHER" id="PTHR31562">
    <property type="entry name" value="PROTEIN CBG18972"/>
    <property type="match status" value="1"/>
</dbReference>
<dbReference type="STRING" id="42157.A0A182EUC4"/>
<name>A0A182EUC4_ONCOC</name>
<dbReference type="OrthoDB" id="407658at2759"/>
<dbReference type="AlphaFoldDB" id="A0A182EUC4"/>
<proteinExistence type="predicted"/>
<dbReference type="EMBL" id="UYRW01008703">
    <property type="protein sequence ID" value="VDM96976.1"/>
    <property type="molecule type" value="Genomic_DNA"/>
</dbReference>